<evidence type="ECO:0000313" key="2">
    <source>
        <dbReference type="Proteomes" id="UP001558632"/>
    </source>
</evidence>
<dbReference type="Proteomes" id="UP001558632">
    <property type="component" value="Unassembled WGS sequence"/>
</dbReference>
<evidence type="ECO:0000313" key="1">
    <source>
        <dbReference type="EMBL" id="KAL1241368.1"/>
    </source>
</evidence>
<dbReference type="EMBL" id="JBEUSY010000251">
    <property type="protein sequence ID" value="KAL1241368.1"/>
    <property type="molecule type" value="Genomic_DNA"/>
</dbReference>
<gene>
    <name evidence="1" type="ORF">TSPI_10430</name>
</gene>
<proteinExistence type="predicted"/>
<comment type="caution">
    <text evidence="1">The sequence shown here is derived from an EMBL/GenBank/DDBJ whole genome shotgun (WGS) entry which is preliminary data.</text>
</comment>
<organism evidence="1 2">
    <name type="scientific">Trichinella spiralis</name>
    <name type="common">Trichina worm</name>
    <dbReference type="NCBI Taxonomy" id="6334"/>
    <lineage>
        <taxon>Eukaryota</taxon>
        <taxon>Metazoa</taxon>
        <taxon>Ecdysozoa</taxon>
        <taxon>Nematoda</taxon>
        <taxon>Enoplea</taxon>
        <taxon>Dorylaimia</taxon>
        <taxon>Trichinellida</taxon>
        <taxon>Trichinellidae</taxon>
        <taxon>Trichinella</taxon>
    </lineage>
</organism>
<keyword evidence="2" id="KW-1185">Reference proteome</keyword>
<reference evidence="1 2" key="1">
    <citation type="submission" date="2024-07" db="EMBL/GenBank/DDBJ databases">
        <title>Enhanced genomic and transcriptomic resources for Trichinella pseudospiralis and T. spiralis underpin the discovery of pronounced molecular differences between stages and species.</title>
        <authorList>
            <person name="Pasi K.K."/>
            <person name="La Rosa G."/>
            <person name="Gomez-Morales M.A."/>
            <person name="Tosini F."/>
            <person name="Sumanam S."/>
            <person name="Young N.D."/>
            <person name="Chang B.C."/>
            <person name="Robin G.B."/>
        </authorList>
    </citation>
    <scope>NUCLEOTIDE SEQUENCE [LARGE SCALE GENOMIC DNA]</scope>
    <source>
        <strain evidence="1">ISS534</strain>
    </source>
</reference>
<protein>
    <submittedName>
        <fullName evidence="1">Pleckstrin</fullName>
    </submittedName>
</protein>
<accession>A0ABR3KMQ2</accession>
<sequence length="100" mass="11111">MICFKECIQQTLASPGRRIGLLFSGCQLRVGCPSKSAEQENMHQPLHSTASFPLQLNNCYTFCLVIMSEEEEVVSRGKNSLCLALSCELADRCRLRLASV</sequence>
<name>A0ABR3KMQ2_TRISP</name>